<dbReference type="InterPro" id="IPR046959">
    <property type="entry name" value="PRK1-6/SRF4-like"/>
</dbReference>
<keyword evidence="9" id="KW-0675">Receptor</keyword>
<dbReference type="GO" id="GO:0016020">
    <property type="term" value="C:membrane"/>
    <property type="evidence" value="ECO:0007669"/>
    <property type="project" value="UniProtKB-SubCell"/>
</dbReference>
<feature type="transmembrane region" description="Helical" evidence="11">
    <location>
        <begin position="277"/>
        <end position="298"/>
    </location>
</feature>
<accession>A0AA38SXS5</accession>
<dbReference type="Proteomes" id="UP001172457">
    <property type="component" value="Chromosome 4"/>
</dbReference>
<evidence type="ECO:0000256" key="10">
    <source>
        <dbReference type="SAM" id="MobiDB-lite"/>
    </source>
</evidence>
<evidence type="ECO:0000256" key="11">
    <source>
        <dbReference type="SAM" id="Phobius"/>
    </source>
</evidence>
<dbReference type="Gene3D" id="3.30.200.20">
    <property type="entry name" value="Phosphorylase Kinase, domain 1"/>
    <property type="match status" value="1"/>
</dbReference>
<organism evidence="14 15">
    <name type="scientific">Centaurea solstitialis</name>
    <name type="common">yellow star-thistle</name>
    <dbReference type="NCBI Taxonomy" id="347529"/>
    <lineage>
        <taxon>Eukaryota</taxon>
        <taxon>Viridiplantae</taxon>
        <taxon>Streptophyta</taxon>
        <taxon>Embryophyta</taxon>
        <taxon>Tracheophyta</taxon>
        <taxon>Spermatophyta</taxon>
        <taxon>Magnoliopsida</taxon>
        <taxon>eudicotyledons</taxon>
        <taxon>Gunneridae</taxon>
        <taxon>Pentapetalae</taxon>
        <taxon>asterids</taxon>
        <taxon>campanulids</taxon>
        <taxon>Asterales</taxon>
        <taxon>Asteraceae</taxon>
        <taxon>Carduoideae</taxon>
        <taxon>Cardueae</taxon>
        <taxon>Centaureinae</taxon>
        <taxon>Centaurea</taxon>
    </lineage>
</organism>
<dbReference type="Gene3D" id="3.80.10.10">
    <property type="entry name" value="Ribonuclease Inhibitor"/>
    <property type="match status" value="1"/>
</dbReference>
<evidence type="ECO:0000256" key="7">
    <source>
        <dbReference type="ARBA" id="ARBA00022989"/>
    </source>
</evidence>
<comment type="subcellular location">
    <subcellularLocation>
        <location evidence="1">Membrane</location>
        <topology evidence="1">Single-pass membrane protein</topology>
    </subcellularLocation>
</comment>
<dbReference type="AlphaFoldDB" id="A0AA38SXS5"/>
<keyword evidence="15" id="KW-1185">Reference proteome</keyword>
<dbReference type="EMBL" id="JARYMX010000004">
    <property type="protein sequence ID" value="KAJ9550663.1"/>
    <property type="molecule type" value="Genomic_DNA"/>
</dbReference>
<dbReference type="InterPro" id="IPR000719">
    <property type="entry name" value="Prot_kinase_dom"/>
</dbReference>
<dbReference type="SUPFAM" id="SSF56112">
    <property type="entry name" value="Protein kinase-like (PK-like)"/>
    <property type="match status" value="1"/>
</dbReference>
<keyword evidence="8 11" id="KW-0472">Membrane</keyword>
<evidence type="ECO:0000256" key="3">
    <source>
        <dbReference type="ARBA" id="ARBA00022614"/>
    </source>
</evidence>
<keyword evidence="5 12" id="KW-0732">Signal</keyword>
<evidence type="ECO:0000256" key="4">
    <source>
        <dbReference type="ARBA" id="ARBA00022692"/>
    </source>
</evidence>
<dbReference type="InterPro" id="IPR013210">
    <property type="entry name" value="LRR_N_plant-typ"/>
</dbReference>
<dbReference type="GO" id="GO:0004672">
    <property type="term" value="F:protein kinase activity"/>
    <property type="evidence" value="ECO:0007669"/>
    <property type="project" value="InterPro"/>
</dbReference>
<dbReference type="PANTHER" id="PTHR48007">
    <property type="entry name" value="LEUCINE-RICH REPEAT RECEPTOR-LIKE PROTEIN KINASE PXC1"/>
    <property type="match status" value="1"/>
</dbReference>
<protein>
    <recommendedName>
        <fullName evidence="13">Protein kinase domain-containing protein</fullName>
    </recommendedName>
</protein>
<feature type="domain" description="Protein kinase" evidence="13">
    <location>
        <begin position="361"/>
        <end position="637"/>
    </location>
</feature>
<evidence type="ECO:0000313" key="14">
    <source>
        <dbReference type="EMBL" id="KAJ9550663.1"/>
    </source>
</evidence>
<evidence type="ECO:0000256" key="1">
    <source>
        <dbReference type="ARBA" id="ARBA00004167"/>
    </source>
</evidence>
<evidence type="ECO:0000256" key="9">
    <source>
        <dbReference type="ARBA" id="ARBA00023170"/>
    </source>
</evidence>
<evidence type="ECO:0000256" key="5">
    <source>
        <dbReference type="ARBA" id="ARBA00022729"/>
    </source>
</evidence>
<evidence type="ECO:0000259" key="13">
    <source>
        <dbReference type="PROSITE" id="PS50011"/>
    </source>
</evidence>
<keyword evidence="2" id="KW-0597">Phosphoprotein</keyword>
<evidence type="ECO:0000256" key="12">
    <source>
        <dbReference type="SAM" id="SignalP"/>
    </source>
</evidence>
<reference evidence="14" key="1">
    <citation type="submission" date="2023-03" db="EMBL/GenBank/DDBJ databases">
        <title>Chromosome-scale reference genome and RAD-based genetic map of yellow starthistle (Centaurea solstitialis) reveal putative structural variation and QTLs associated with invader traits.</title>
        <authorList>
            <person name="Reatini B."/>
            <person name="Cang F.A."/>
            <person name="Jiang Q."/>
            <person name="Mckibben M.T.W."/>
            <person name="Barker M.S."/>
            <person name="Rieseberg L.H."/>
            <person name="Dlugosch K.M."/>
        </authorList>
    </citation>
    <scope>NUCLEOTIDE SEQUENCE</scope>
    <source>
        <strain evidence="14">CAN-66</strain>
        <tissue evidence="14">Leaf</tissue>
    </source>
</reference>
<evidence type="ECO:0000256" key="8">
    <source>
        <dbReference type="ARBA" id="ARBA00023136"/>
    </source>
</evidence>
<dbReference type="Gene3D" id="1.10.510.10">
    <property type="entry name" value="Transferase(Phosphotransferase) domain 1"/>
    <property type="match status" value="1"/>
</dbReference>
<feature type="region of interest" description="Disordered" evidence="10">
    <location>
        <begin position="636"/>
        <end position="655"/>
    </location>
</feature>
<evidence type="ECO:0000256" key="2">
    <source>
        <dbReference type="ARBA" id="ARBA00022553"/>
    </source>
</evidence>
<dbReference type="InterPro" id="IPR032675">
    <property type="entry name" value="LRR_dom_sf"/>
</dbReference>
<dbReference type="PANTHER" id="PTHR48007:SF64">
    <property type="entry name" value="POLLEN RECEPTOR-LIKE KINASE 1"/>
    <property type="match status" value="1"/>
</dbReference>
<dbReference type="PROSITE" id="PS50011">
    <property type="entry name" value="PROTEIN_KINASE_DOM"/>
    <property type="match status" value="1"/>
</dbReference>
<dbReference type="Pfam" id="PF08263">
    <property type="entry name" value="LRRNT_2"/>
    <property type="match status" value="1"/>
</dbReference>
<proteinExistence type="predicted"/>
<feature type="chain" id="PRO_5041418025" description="Protein kinase domain-containing protein" evidence="12">
    <location>
        <begin position="27"/>
        <end position="655"/>
    </location>
</feature>
<evidence type="ECO:0000256" key="6">
    <source>
        <dbReference type="ARBA" id="ARBA00022737"/>
    </source>
</evidence>
<dbReference type="InterPro" id="IPR001611">
    <property type="entry name" value="Leu-rich_rpt"/>
</dbReference>
<gene>
    <name evidence="14" type="ORF">OSB04_014708</name>
</gene>
<comment type="caution">
    <text evidence="14">The sequence shown here is derived from an EMBL/GenBank/DDBJ whole genome shotgun (WGS) entry which is preliminary data.</text>
</comment>
<dbReference type="FunFam" id="1.10.510.10:FF:000480">
    <property type="entry name" value="Pollen receptor-like kinase 1"/>
    <property type="match status" value="1"/>
</dbReference>
<keyword evidence="4 11" id="KW-0812">Transmembrane</keyword>
<evidence type="ECO:0000313" key="15">
    <source>
        <dbReference type="Proteomes" id="UP001172457"/>
    </source>
</evidence>
<keyword evidence="6" id="KW-0677">Repeat</keyword>
<name>A0AA38SXS5_9ASTR</name>
<dbReference type="SUPFAM" id="SSF52058">
    <property type="entry name" value="L domain-like"/>
    <property type="match status" value="1"/>
</dbReference>
<sequence length="655" mass="73146">MMAGRPHRRFFYLLFFVSIMTGLVNSFDNDTLLEFKNSIINGDRLITWNPLTNPCDGNIPNWDGLLCANDTVWGIRLEGMELGGTIDTKILSKMPSLLTLSFQNNSFQGGFPDFRRLRGLRSIFLTANMFSGEIPENAFDGMKRLKKLYLANNEFRGKIPSSLTALPKLRDLLLENNRFEGEIPKFVRDNLLVLNFTNNNLRGPIPKPLQEFPASQFAVDLDRSNSFPHECLSTIGNGELCGAPLATQCKVVNPTPDPSIAPSPSATSNHTPSTTTIIIIVSVVVAALAAIAAAFIILQQFGPSSTNCFQASACTKGPSSEHNEMEQGCSTATARAVVKKADVLTFLRDDVEKFDLTELLKASAVILGGGAFGSSYKAVLTRQRVVVVKKFEQMNNVTKDEFVNHMQRLGKLDHPNLLPVLAFYYRKEEKLFVVDYVHNISLAMHLHGKRTCGSKILDWPTRLKIVKGVARGLIHLYNELPSLIAPHGHLKSSNVLLNRQFEPLLTDYGLVPITNHEQARNVMVAFKSPEYKKYGRITKKTDVWSLGVMILEIMTGKLPANSFNQGKGGDTADLVDFVDSMMKEELTTDLFDKEMGEFDKGNEEEMLKLLKIGLSCCEPDIDKRWDVKEVVNSIEKVREKTDDGEDMNDDDQEQR</sequence>
<keyword evidence="3" id="KW-0433">Leucine-rich repeat</keyword>
<dbReference type="InterPro" id="IPR011009">
    <property type="entry name" value="Kinase-like_dom_sf"/>
</dbReference>
<dbReference type="Pfam" id="PF13855">
    <property type="entry name" value="LRR_8"/>
    <property type="match status" value="1"/>
</dbReference>
<dbReference type="Pfam" id="PF00069">
    <property type="entry name" value="Pkinase"/>
    <property type="match status" value="1"/>
</dbReference>
<dbReference type="Pfam" id="PF00560">
    <property type="entry name" value="LRR_1"/>
    <property type="match status" value="1"/>
</dbReference>
<keyword evidence="7 11" id="KW-1133">Transmembrane helix</keyword>
<feature type="compositionally biased region" description="Acidic residues" evidence="10">
    <location>
        <begin position="642"/>
        <end position="655"/>
    </location>
</feature>
<dbReference type="GO" id="GO:0005524">
    <property type="term" value="F:ATP binding"/>
    <property type="evidence" value="ECO:0007669"/>
    <property type="project" value="InterPro"/>
</dbReference>
<feature type="signal peptide" evidence="12">
    <location>
        <begin position="1"/>
        <end position="26"/>
    </location>
</feature>